<dbReference type="InterPro" id="IPR050832">
    <property type="entry name" value="Bact_Acetyltransf"/>
</dbReference>
<dbReference type="KEGG" id="sbj:CF168_12795"/>
<dbReference type="InterPro" id="IPR000182">
    <property type="entry name" value="GNAT_dom"/>
</dbReference>
<dbReference type="Proteomes" id="UP000198367">
    <property type="component" value="Chromosome"/>
</dbReference>
<dbReference type="PROSITE" id="PS51186">
    <property type="entry name" value="GNAT"/>
    <property type="match status" value="1"/>
</dbReference>
<gene>
    <name evidence="4" type="ORF">CF168_12795</name>
</gene>
<dbReference type="AlphaFoldDB" id="A0A220UN76"/>
<dbReference type="EMBL" id="CP022358">
    <property type="protein sequence ID" value="ASK69667.1"/>
    <property type="molecule type" value="Genomic_DNA"/>
</dbReference>
<keyword evidence="5" id="KW-1185">Reference proteome</keyword>
<dbReference type="RefSeq" id="WP_011716633.1">
    <property type="nucleotide sequence ID" value="NZ_CP022358.1"/>
</dbReference>
<evidence type="ECO:0000256" key="2">
    <source>
        <dbReference type="ARBA" id="ARBA00023315"/>
    </source>
</evidence>
<keyword evidence="2" id="KW-0012">Acyltransferase</keyword>
<organism evidence="4 5">
    <name type="scientific">Shewanella bicestrii</name>
    <dbReference type="NCBI Taxonomy" id="2018305"/>
    <lineage>
        <taxon>Bacteria</taxon>
        <taxon>Pseudomonadati</taxon>
        <taxon>Pseudomonadota</taxon>
        <taxon>Gammaproteobacteria</taxon>
        <taxon>Alteromonadales</taxon>
        <taxon>Shewanellaceae</taxon>
        <taxon>Shewanella</taxon>
    </lineage>
</organism>
<dbReference type="PANTHER" id="PTHR43877">
    <property type="entry name" value="AMINOALKYLPHOSPHONATE N-ACETYLTRANSFERASE-RELATED-RELATED"/>
    <property type="match status" value="1"/>
</dbReference>
<evidence type="ECO:0000313" key="4">
    <source>
        <dbReference type="EMBL" id="ASK69667.1"/>
    </source>
</evidence>
<accession>A0A220UN76</accession>
<proteinExistence type="predicted"/>
<dbReference type="GO" id="GO:0016747">
    <property type="term" value="F:acyltransferase activity, transferring groups other than amino-acyl groups"/>
    <property type="evidence" value="ECO:0007669"/>
    <property type="project" value="InterPro"/>
</dbReference>
<dbReference type="Pfam" id="PF00583">
    <property type="entry name" value="Acetyltransf_1"/>
    <property type="match status" value="1"/>
</dbReference>
<name>A0A220UN76_9GAMM</name>
<dbReference type="InterPro" id="IPR016181">
    <property type="entry name" value="Acyl_CoA_acyltransferase"/>
</dbReference>
<sequence>MANIISRADVSHSHEVALLFNEYRQFYGCKDDVLAAEQFIRARLQDASSVVFMARSPEGMGLGFVQLYPSFSSLRLAPIFILNDVFVTQHARCVGIGRALVQQAAEYAKAQGARALVLETQKENVRAQGLYEALGFVRDQKFLTYELEIHSLLK</sequence>
<evidence type="ECO:0000259" key="3">
    <source>
        <dbReference type="PROSITE" id="PS51186"/>
    </source>
</evidence>
<keyword evidence="1 4" id="KW-0808">Transferase</keyword>
<reference evidence="4 5" key="1">
    <citation type="submission" date="2017-07" db="EMBL/GenBank/DDBJ databases">
        <title>Phenotypical and genomic characterization of a clinical isolate of Shewanella bicestrii sp. nov. producing an extended-spectrum beta-lactamase and a new oxacillinase variant.</title>
        <authorList>
            <person name="Jousset A.B."/>
            <person name="Bonnin R.A."/>
            <person name="Girlich D."/>
            <person name="Dabos L."/>
            <person name="Potron A."/>
            <person name="Dortet L."/>
            <person name="Glaser P."/>
            <person name="Naas T."/>
        </authorList>
    </citation>
    <scope>NUCLEOTIDE SEQUENCE [LARGE SCALE GENOMIC DNA]</scope>
    <source>
        <strain evidence="4 5">JAB-1</strain>
    </source>
</reference>
<feature type="domain" description="N-acetyltransferase" evidence="3">
    <location>
        <begin position="3"/>
        <end position="154"/>
    </location>
</feature>
<dbReference type="Gene3D" id="3.40.630.30">
    <property type="match status" value="1"/>
</dbReference>
<protein>
    <submittedName>
        <fullName evidence="4">N-acetyltransferase</fullName>
    </submittedName>
</protein>
<dbReference type="PANTHER" id="PTHR43877:SF2">
    <property type="entry name" value="AMINOALKYLPHOSPHONATE N-ACETYLTRANSFERASE-RELATED"/>
    <property type="match status" value="1"/>
</dbReference>
<dbReference type="SUPFAM" id="SSF55729">
    <property type="entry name" value="Acyl-CoA N-acyltransferases (Nat)"/>
    <property type="match status" value="1"/>
</dbReference>
<dbReference type="CDD" id="cd04301">
    <property type="entry name" value="NAT_SF"/>
    <property type="match status" value="1"/>
</dbReference>
<evidence type="ECO:0000313" key="5">
    <source>
        <dbReference type="Proteomes" id="UP000198367"/>
    </source>
</evidence>
<evidence type="ECO:0000256" key="1">
    <source>
        <dbReference type="ARBA" id="ARBA00022679"/>
    </source>
</evidence>